<evidence type="ECO:0000313" key="4">
    <source>
        <dbReference type="Proteomes" id="UP000231021"/>
    </source>
</evidence>
<reference evidence="3 4" key="1">
    <citation type="submission" date="2017-09" db="EMBL/GenBank/DDBJ databases">
        <title>Depth-based differentiation of microbial function through sediment-hosted aquifers and enrichment of novel symbionts in the deep terrestrial subsurface.</title>
        <authorList>
            <person name="Probst A.J."/>
            <person name="Ladd B."/>
            <person name="Jarett J.K."/>
            <person name="Geller-Mcgrath D.E."/>
            <person name="Sieber C.M."/>
            <person name="Emerson J.B."/>
            <person name="Anantharaman K."/>
            <person name="Thomas B.C."/>
            <person name="Malmstrom R."/>
            <person name="Stieglmeier M."/>
            <person name="Klingl A."/>
            <person name="Woyke T."/>
            <person name="Ryan C.M."/>
            <person name="Banfield J.F."/>
        </authorList>
    </citation>
    <scope>NUCLEOTIDE SEQUENCE [LARGE SCALE GENOMIC DNA]</scope>
    <source>
        <strain evidence="3">CG22_combo_CG10-13_8_21_14_all_35_9</strain>
    </source>
</reference>
<sequence length="793" mass="89455">MTPGSAPTPPNEPTAAPSADESLGKIQAKLRELREKKAAEEVKTEFAKRTPEQVRQYIKEMIEKGQRVDRELAQKVLAHESGKPIVISGIEAAIAETMTPDQIIDSLITNINRDERYNVFNSPDNISEESANQRKIEVEALAKREGIVVQIILQQTAIQPEKAAILLTKFVKAMKDGDPKAVPPALGIELAQRFESLVNPTSQVTREQLQVILLFKDVPNVNEVIPGYAEIQKATDLKLQKIETAERAEIEARQALEKETKHKERERTLESDTVDGAIETAKDNLKNQRNIGSESGTKVALAGREEPFDCYLEIIFNNPLIKKALAANKLDGFKLSLPLNQLEALLTIQASPDLRAEAERVLSETVPLDWTGWGKTDYQKAKQEGRWNEIWQNHLDRTIYGYALGAIEYAVNSPTEKIYDQSRDLIIERGMDILLGDVSFIELEGDESINQRFGAGTNRARAVIRLANMISKIGNEGFGTPELLEHILESMAEGERPRITLIKNKLVELSSLEEGRKVEAEQVQKRLNELFESMTQKQSDAIKKIAEVENARWMFDTILYLQKNLFPADDFLEIKRVNGSYQDTNGKPHKVKTPIVTVKEKPFRELTEMRQKITQSIAKNIAPEERIKLKKQLADINVRLLIIEGLKQRCQDLRPNVYVREKGSTIYINKPSEPPTGNMALERQGRASDNTISRISQDYIALTDESNHLKIEAEKASAQRRLEIKNRLGEITNKLDDLQVERIQLVSELKSDKAINYISGKVIKSGSEGDIKGAKEVFLNHEGYDFYVVVENK</sequence>
<organism evidence="3 4">
    <name type="scientific">Candidatus Roizmanbacteria bacterium CG22_combo_CG10-13_8_21_14_all_35_9</name>
    <dbReference type="NCBI Taxonomy" id="1974861"/>
    <lineage>
        <taxon>Bacteria</taxon>
        <taxon>Candidatus Roizmaniibacteriota</taxon>
    </lineage>
</organism>
<dbReference type="AlphaFoldDB" id="A0A2H0BY37"/>
<feature type="region of interest" description="Disordered" evidence="2">
    <location>
        <begin position="1"/>
        <end position="22"/>
    </location>
</feature>
<name>A0A2H0BY37_9BACT</name>
<gene>
    <name evidence="3" type="ORF">COW98_03525</name>
</gene>
<dbReference type="Proteomes" id="UP000231021">
    <property type="component" value="Unassembled WGS sequence"/>
</dbReference>
<comment type="caution">
    <text evidence="3">The sequence shown here is derived from an EMBL/GenBank/DDBJ whole genome shotgun (WGS) entry which is preliminary data.</text>
</comment>
<keyword evidence="1" id="KW-0175">Coiled coil</keyword>
<evidence type="ECO:0000256" key="2">
    <source>
        <dbReference type="SAM" id="MobiDB-lite"/>
    </source>
</evidence>
<protein>
    <submittedName>
        <fullName evidence="3">Uncharacterized protein</fullName>
    </submittedName>
</protein>
<dbReference type="EMBL" id="PCTB01000068">
    <property type="protein sequence ID" value="PIP62531.1"/>
    <property type="molecule type" value="Genomic_DNA"/>
</dbReference>
<evidence type="ECO:0000313" key="3">
    <source>
        <dbReference type="EMBL" id="PIP62531.1"/>
    </source>
</evidence>
<feature type="compositionally biased region" description="Pro residues" evidence="2">
    <location>
        <begin position="1"/>
        <end position="12"/>
    </location>
</feature>
<proteinExistence type="predicted"/>
<evidence type="ECO:0000256" key="1">
    <source>
        <dbReference type="SAM" id="Coils"/>
    </source>
</evidence>
<feature type="coiled-coil region" evidence="1">
    <location>
        <begin position="23"/>
        <end position="50"/>
    </location>
</feature>
<accession>A0A2H0BY37</accession>